<reference evidence="2" key="1">
    <citation type="journal article" date="2019" name="Int. J. Syst. Evol. Microbiol.">
        <title>The Global Catalogue of Microorganisms (GCM) 10K type strain sequencing project: providing services to taxonomists for standard genome sequencing and annotation.</title>
        <authorList>
            <consortium name="The Broad Institute Genomics Platform"/>
            <consortium name="The Broad Institute Genome Sequencing Center for Infectious Disease"/>
            <person name="Wu L."/>
            <person name="Ma J."/>
        </authorList>
    </citation>
    <scope>NUCLEOTIDE SEQUENCE [LARGE SCALE GENOMIC DNA]</scope>
    <source>
        <strain evidence="2">JCM 17225</strain>
    </source>
</reference>
<dbReference type="RefSeq" id="WP_345056513.1">
    <property type="nucleotide sequence ID" value="NZ_BAABDK010000025.1"/>
</dbReference>
<evidence type="ECO:0000313" key="2">
    <source>
        <dbReference type="Proteomes" id="UP001501469"/>
    </source>
</evidence>
<dbReference type="EMBL" id="BAABDK010000025">
    <property type="protein sequence ID" value="GAA4043680.1"/>
    <property type="molecule type" value="Genomic_DNA"/>
</dbReference>
<evidence type="ECO:0008006" key="3">
    <source>
        <dbReference type="Google" id="ProtNLM"/>
    </source>
</evidence>
<keyword evidence="2" id="KW-1185">Reference proteome</keyword>
<gene>
    <name evidence="1" type="ORF">GCM10022409_32120</name>
</gene>
<name>A0ABP7UHW6_9BACT</name>
<protein>
    <recommendedName>
        <fullName evidence="3">Phospholipase/carboxylesterase/thioesterase domain-containing protein</fullName>
    </recommendedName>
</protein>
<sequence length="217" mass="22819">MLPLNFTTSRTARYLCLGEAGPTTSQVWVCLHGHGQPLAELAAQLQHHAIPDRLLLLPEALSRYEQPQDANADGVIDAAPRTDAAWFAAETLLPDLTDLAVYLDALTAQVLAACPPDTPVTVLGYGHGAAAACRWLAGNGRAYERLVLVAPVFPSEIDRRATLVALPEHPVLVITDASLPKAASEGLMQDLLDVGLSAQQVQVDATGPLPLAALAGA</sequence>
<accession>A0ABP7UHW6</accession>
<dbReference type="Gene3D" id="3.40.50.1820">
    <property type="entry name" value="alpha/beta hydrolase"/>
    <property type="match status" value="1"/>
</dbReference>
<evidence type="ECO:0000313" key="1">
    <source>
        <dbReference type="EMBL" id="GAA4043680.1"/>
    </source>
</evidence>
<dbReference type="InterPro" id="IPR029058">
    <property type="entry name" value="AB_hydrolase_fold"/>
</dbReference>
<organism evidence="1 2">
    <name type="scientific">Hymenobacter glaciei</name>
    <dbReference type="NCBI Taxonomy" id="877209"/>
    <lineage>
        <taxon>Bacteria</taxon>
        <taxon>Pseudomonadati</taxon>
        <taxon>Bacteroidota</taxon>
        <taxon>Cytophagia</taxon>
        <taxon>Cytophagales</taxon>
        <taxon>Hymenobacteraceae</taxon>
        <taxon>Hymenobacter</taxon>
    </lineage>
</organism>
<dbReference type="SUPFAM" id="SSF53474">
    <property type="entry name" value="alpha/beta-Hydrolases"/>
    <property type="match status" value="1"/>
</dbReference>
<comment type="caution">
    <text evidence="1">The sequence shown here is derived from an EMBL/GenBank/DDBJ whole genome shotgun (WGS) entry which is preliminary data.</text>
</comment>
<proteinExistence type="predicted"/>
<dbReference type="Proteomes" id="UP001501469">
    <property type="component" value="Unassembled WGS sequence"/>
</dbReference>